<dbReference type="SUPFAM" id="SSF46626">
    <property type="entry name" value="Cytochrome c"/>
    <property type="match status" value="1"/>
</dbReference>
<organism evidence="6 7">
    <name type="scientific">OM182 bacterium</name>
    <dbReference type="NCBI Taxonomy" id="2510334"/>
    <lineage>
        <taxon>Bacteria</taxon>
        <taxon>Pseudomonadati</taxon>
        <taxon>Pseudomonadota</taxon>
        <taxon>Gammaproteobacteria</taxon>
        <taxon>OMG group</taxon>
        <taxon>OM182 clade</taxon>
    </lineage>
</organism>
<comment type="caution">
    <text evidence="6">The sequence shown here is derived from an EMBL/GenBank/DDBJ whole genome shotgun (WGS) entry which is preliminary data.</text>
</comment>
<proteinExistence type="predicted"/>
<dbReference type="PROSITE" id="PS51007">
    <property type="entry name" value="CYTC"/>
    <property type="match status" value="1"/>
</dbReference>
<gene>
    <name evidence="6" type="ORF">EVA69_05845</name>
</gene>
<dbReference type="GO" id="GO:0046872">
    <property type="term" value="F:metal ion binding"/>
    <property type="evidence" value="ECO:0007669"/>
    <property type="project" value="UniProtKB-KW"/>
</dbReference>
<reference evidence="6 7" key="1">
    <citation type="submission" date="2019-02" db="EMBL/GenBank/DDBJ databases">
        <title>Prokaryotic population dynamics and viral predation in marine succession experiment using metagenomics: the confinement effect.</title>
        <authorList>
            <person name="Haro-Moreno J.M."/>
            <person name="Rodriguez-Valera F."/>
            <person name="Lopez-Perez M."/>
        </authorList>
    </citation>
    <scope>NUCLEOTIDE SEQUENCE [LARGE SCALE GENOMIC DNA]</scope>
    <source>
        <strain evidence="6">MED-G158</strain>
    </source>
</reference>
<keyword evidence="3 4" id="KW-0408">Iron</keyword>
<name>A0A520RW83_9GAMM</name>
<dbReference type="GO" id="GO:0009055">
    <property type="term" value="F:electron transfer activity"/>
    <property type="evidence" value="ECO:0007669"/>
    <property type="project" value="InterPro"/>
</dbReference>
<dbReference type="InterPro" id="IPR036909">
    <property type="entry name" value="Cyt_c-like_dom_sf"/>
</dbReference>
<protein>
    <submittedName>
        <fullName evidence="6">Cytochrome c</fullName>
    </submittedName>
</protein>
<keyword evidence="2 4" id="KW-0479">Metal-binding</keyword>
<dbReference type="Pfam" id="PF13442">
    <property type="entry name" value="Cytochrome_CBB3"/>
    <property type="match status" value="1"/>
</dbReference>
<dbReference type="EMBL" id="SHAH01000099">
    <property type="protein sequence ID" value="RZO74465.1"/>
    <property type="molecule type" value="Genomic_DNA"/>
</dbReference>
<keyword evidence="1 4" id="KW-0349">Heme</keyword>
<evidence type="ECO:0000256" key="3">
    <source>
        <dbReference type="ARBA" id="ARBA00023004"/>
    </source>
</evidence>
<evidence type="ECO:0000313" key="7">
    <source>
        <dbReference type="Proteomes" id="UP000320404"/>
    </source>
</evidence>
<evidence type="ECO:0000259" key="5">
    <source>
        <dbReference type="PROSITE" id="PS51007"/>
    </source>
</evidence>
<dbReference type="Gene3D" id="1.10.760.10">
    <property type="entry name" value="Cytochrome c-like domain"/>
    <property type="match status" value="1"/>
</dbReference>
<sequence>MEQSPETTADGIFTAAQAQRGEGLFDQHCARCHSIEEFTGRAFNTIWAGTPAAALYLRIANTMPMDQPGSLGTEQSTALMAHILASNGMPTGEKPLAGDLEWLSSILIAQR</sequence>
<evidence type="ECO:0000256" key="4">
    <source>
        <dbReference type="PROSITE-ProRule" id="PRU00433"/>
    </source>
</evidence>
<evidence type="ECO:0000256" key="1">
    <source>
        <dbReference type="ARBA" id="ARBA00022617"/>
    </source>
</evidence>
<feature type="domain" description="Cytochrome c" evidence="5">
    <location>
        <begin position="16"/>
        <end position="87"/>
    </location>
</feature>
<dbReference type="GO" id="GO:0020037">
    <property type="term" value="F:heme binding"/>
    <property type="evidence" value="ECO:0007669"/>
    <property type="project" value="InterPro"/>
</dbReference>
<dbReference type="AlphaFoldDB" id="A0A520RW83"/>
<accession>A0A520RW83</accession>
<dbReference type="InterPro" id="IPR009056">
    <property type="entry name" value="Cyt_c-like_dom"/>
</dbReference>
<evidence type="ECO:0000256" key="2">
    <source>
        <dbReference type="ARBA" id="ARBA00022723"/>
    </source>
</evidence>
<evidence type="ECO:0000313" key="6">
    <source>
        <dbReference type="EMBL" id="RZO74465.1"/>
    </source>
</evidence>
<dbReference type="Proteomes" id="UP000320404">
    <property type="component" value="Unassembled WGS sequence"/>
</dbReference>